<evidence type="ECO:0000256" key="1">
    <source>
        <dbReference type="SAM" id="Phobius"/>
    </source>
</evidence>
<evidence type="ECO:0000313" key="2">
    <source>
        <dbReference type="EMBL" id="PYZ94733.1"/>
    </source>
</evidence>
<dbReference type="EMBL" id="PDOD01000001">
    <property type="protein sequence ID" value="PYZ94733.1"/>
    <property type="molecule type" value="Genomic_DNA"/>
</dbReference>
<sequence length="65" mass="6891">MEILAIAIVATALVIMGILIANIKILTAKEATGKDNNDMNKTKNTIFIGFGILAALLLVAYLIFG</sequence>
<feature type="transmembrane region" description="Helical" evidence="1">
    <location>
        <begin position="6"/>
        <end position="25"/>
    </location>
</feature>
<accession>A0A323TQG0</accession>
<gene>
    <name evidence="2" type="ORF">CR194_04155</name>
</gene>
<protein>
    <submittedName>
        <fullName evidence="2">Uncharacterized protein</fullName>
    </submittedName>
</protein>
<name>A0A323TQG0_9BACI</name>
<dbReference type="AlphaFoldDB" id="A0A323TQG0"/>
<comment type="caution">
    <text evidence="2">The sequence shown here is derived from an EMBL/GenBank/DDBJ whole genome shotgun (WGS) entry which is preliminary data.</text>
</comment>
<keyword evidence="3" id="KW-1185">Reference proteome</keyword>
<evidence type="ECO:0000313" key="3">
    <source>
        <dbReference type="Proteomes" id="UP000248214"/>
    </source>
</evidence>
<dbReference type="RefSeq" id="WP_110608367.1">
    <property type="nucleotide sequence ID" value="NZ_PDOD01000001.1"/>
</dbReference>
<proteinExistence type="predicted"/>
<organism evidence="2 3">
    <name type="scientific">Salipaludibacillus keqinensis</name>
    <dbReference type="NCBI Taxonomy" id="2045207"/>
    <lineage>
        <taxon>Bacteria</taxon>
        <taxon>Bacillati</taxon>
        <taxon>Bacillota</taxon>
        <taxon>Bacilli</taxon>
        <taxon>Bacillales</taxon>
        <taxon>Bacillaceae</taxon>
    </lineage>
</organism>
<feature type="transmembrane region" description="Helical" evidence="1">
    <location>
        <begin position="46"/>
        <end position="64"/>
    </location>
</feature>
<dbReference type="Proteomes" id="UP000248214">
    <property type="component" value="Unassembled WGS sequence"/>
</dbReference>
<keyword evidence="1" id="KW-0812">Transmembrane</keyword>
<keyword evidence="1" id="KW-0472">Membrane</keyword>
<reference evidence="2 3" key="1">
    <citation type="submission" date="2017-10" db="EMBL/GenBank/DDBJ databases">
        <title>Bacillus sp. nov., a halophilic bacterium isolated from a Keqin Lake.</title>
        <authorList>
            <person name="Wang H."/>
        </authorList>
    </citation>
    <scope>NUCLEOTIDE SEQUENCE [LARGE SCALE GENOMIC DNA]</scope>
    <source>
        <strain evidence="2 3">KQ-12</strain>
    </source>
</reference>
<keyword evidence="1" id="KW-1133">Transmembrane helix</keyword>